<reference evidence="1 2" key="1">
    <citation type="journal article" date="2024" name="G3 (Bethesda)">
        <title>Genome assembly of Hibiscus sabdariffa L. provides insights into metabolisms of medicinal natural products.</title>
        <authorList>
            <person name="Kim T."/>
        </authorList>
    </citation>
    <scope>NUCLEOTIDE SEQUENCE [LARGE SCALE GENOMIC DNA]</scope>
    <source>
        <strain evidence="1">TK-2024</strain>
        <tissue evidence="1">Old leaves</tissue>
    </source>
</reference>
<accession>A0ABR2E9W9</accession>
<evidence type="ECO:0000313" key="2">
    <source>
        <dbReference type="Proteomes" id="UP001472677"/>
    </source>
</evidence>
<name>A0ABR2E9W9_9ROSI</name>
<protein>
    <submittedName>
        <fullName evidence="1">Uncharacterized protein</fullName>
    </submittedName>
</protein>
<sequence length="82" mass="9383">MVDNVGNWRWSLFDQFLMLFVLLHIAAKKGPILALVNDVVVWTIGAGHRFSLKSAYEIRTGHSNVAHETVWQAVHKYRGVHE</sequence>
<dbReference type="Proteomes" id="UP001472677">
    <property type="component" value="Unassembled WGS sequence"/>
</dbReference>
<organism evidence="1 2">
    <name type="scientific">Hibiscus sabdariffa</name>
    <name type="common">roselle</name>
    <dbReference type="NCBI Taxonomy" id="183260"/>
    <lineage>
        <taxon>Eukaryota</taxon>
        <taxon>Viridiplantae</taxon>
        <taxon>Streptophyta</taxon>
        <taxon>Embryophyta</taxon>
        <taxon>Tracheophyta</taxon>
        <taxon>Spermatophyta</taxon>
        <taxon>Magnoliopsida</taxon>
        <taxon>eudicotyledons</taxon>
        <taxon>Gunneridae</taxon>
        <taxon>Pentapetalae</taxon>
        <taxon>rosids</taxon>
        <taxon>malvids</taxon>
        <taxon>Malvales</taxon>
        <taxon>Malvaceae</taxon>
        <taxon>Malvoideae</taxon>
        <taxon>Hibiscus</taxon>
    </lineage>
</organism>
<comment type="caution">
    <text evidence="1">The sequence shown here is derived from an EMBL/GenBank/DDBJ whole genome shotgun (WGS) entry which is preliminary data.</text>
</comment>
<dbReference type="EMBL" id="JBBPBM010000017">
    <property type="protein sequence ID" value="KAK8556212.1"/>
    <property type="molecule type" value="Genomic_DNA"/>
</dbReference>
<evidence type="ECO:0000313" key="1">
    <source>
        <dbReference type="EMBL" id="KAK8556212.1"/>
    </source>
</evidence>
<keyword evidence="2" id="KW-1185">Reference proteome</keyword>
<proteinExistence type="predicted"/>
<gene>
    <name evidence="1" type="ORF">V6N12_002623</name>
</gene>